<feature type="transmembrane region" description="Helical" evidence="1">
    <location>
        <begin position="110"/>
        <end position="132"/>
    </location>
</feature>
<evidence type="ECO:0000256" key="1">
    <source>
        <dbReference type="SAM" id="Phobius"/>
    </source>
</evidence>
<keyword evidence="1" id="KW-0472">Membrane</keyword>
<gene>
    <name evidence="2" type="ORF">ENJ85_04840</name>
</gene>
<feature type="transmembrane region" description="Helical" evidence="1">
    <location>
        <begin position="74"/>
        <end position="98"/>
    </location>
</feature>
<name>A0A7C5SSX8_9DEIN</name>
<dbReference type="Proteomes" id="UP000886105">
    <property type="component" value="Unassembled WGS sequence"/>
</dbReference>
<dbReference type="GO" id="GO:0022904">
    <property type="term" value="P:respiratory electron transport chain"/>
    <property type="evidence" value="ECO:0007669"/>
    <property type="project" value="InterPro"/>
</dbReference>
<protein>
    <submittedName>
        <fullName evidence="2">DUF420 domain-containing protein</fullName>
    </submittedName>
</protein>
<dbReference type="EMBL" id="DRNZ01000297">
    <property type="protein sequence ID" value="HHO58484.1"/>
    <property type="molecule type" value="Genomic_DNA"/>
</dbReference>
<accession>A0A7C5SSX8</accession>
<sequence>MASLGAWAAAAILASGVLVVVGVGLIRRGRRDLHPKAMLAAILLAAAFLVLYLIKWTFVGATHYGGPAWGRAPYLALLLTHTVAATLNLPLVLVAVYWAVRGELARHRAWVRWAVPVWLYAALSGWLIYLVLARYGVPA</sequence>
<dbReference type="PANTHER" id="PTHR37692">
    <property type="entry name" value="HYPOTHETICAL MEMBRANE SPANNING PROTEIN"/>
    <property type="match status" value="1"/>
</dbReference>
<reference evidence="2" key="1">
    <citation type="journal article" date="2020" name="mSystems">
        <title>Genome- and Community-Level Interaction Insights into Carbon Utilization and Element Cycling Functions of Hydrothermarchaeota in Hydrothermal Sediment.</title>
        <authorList>
            <person name="Zhou Z."/>
            <person name="Liu Y."/>
            <person name="Xu W."/>
            <person name="Pan J."/>
            <person name="Luo Z.H."/>
            <person name="Li M."/>
        </authorList>
    </citation>
    <scope>NUCLEOTIDE SEQUENCE [LARGE SCALE GENOMIC DNA]</scope>
    <source>
        <strain evidence="2">HyVt-523</strain>
    </source>
</reference>
<keyword evidence="1" id="KW-0812">Transmembrane</keyword>
<comment type="caution">
    <text evidence="2">The sequence shown here is derived from an EMBL/GenBank/DDBJ whole genome shotgun (WGS) entry which is preliminary data.</text>
</comment>
<dbReference type="InterPro" id="IPR007352">
    <property type="entry name" value="DUF420"/>
</dbReference>
<organism evidence="2">
    <name type="scientific">Oceanithermus profundus</name>
    <dbReference type="NCBI Taxonomy" id="187137"/>
    <lineage>
        <taxon>Bacteria</taxon>
        <taxon>Thermotogati</taxon>
        <taxon>Deinococcota</taxon>
        <taxon>Deinococci</taxon>
        <taxon>Thermales</taxon>
        <taxon>Thermaceae</taxon>
        <taxon>Oceanithermus</taxon>
    </lineage>
</organism>
<feature type="transmembrane region" description="Helical" evidence="1">
    <location>
        <begin position="6"/>
        <end position="25"/>
    </location>
</feature>
<dbReference type="AlphaFoldDB" id="A0A7C5SSX8"/>
<keyword evidence="1" id="KW-1133">Transmembrane helix</keyword>
<proteinExistence type="predicted"/>
<dbReference type="InterPro" id="IPR013833">
    <property type="entry name" value="Cyt_c_oxidase_su3_a-hlx"/>
</dbReference>
<dbReference type="GO" id="GO:0016020">
    <property type="term" value="C:membrane"/>
    <property type="evidence" value="ECO:0007669"/>
    <property type="project" value="InterPro"/>
</dbReference>
<dbReference type="GO" id="GO:0004129">
    <property type="term" value="F:cytochrome-c oxidase activity"/>
    <property type="evidence" value="ECO:0007669"/>
    <property type="project" value="InterPro"/>
</dbReference>
<dbReference type="Gene3D" id="1.20.120.80">
    <property type="entry name" value="Cytochrome c oxidase, subunit III, four-helix bundle"/>
    <property type="match status" value="1"/>
</dbReference>
<feature type="transmembrane region" description="Helical" evidence="1">
    <location>
        <begin position="37"/>
        <end position="54"/>
    </location>
</feature>
<evidence type="ECO:0000313" key="2">
    <source>
        <dbReference type="EMBL" id="HHO58484.1"/>
    </source>
</evidence>
<dbReference type="PANTHER" id="PTHR37692:SF1">
    <property type="entry name" value="DUF420 DOMAIN-CONTAINING PROTEIN"/>
    <property type="match status" value="1"/>
</dbReference>
<dbReference type="Pfam" id="PF04238">
    <property type="entry name" value="DUF420"/>
    <property type="match status" value="1"/>
</dbReference>